<proteinExistence type="predicted"/>
<keyword evidence="1" id="KW-0547">Nucleotide-binding</keyword>
<dbReference type="RefSeq" id="XP_030982214.1">
    <property type="nucleotide sequence ID" value="XM_031126097.1"/>
</dbReference>
<dbReference type="KEGG" id="pgri:PgNI_06068"/>
<dbReference type="AlphaFoldDB" id="A0A6P8B5B9"/>
<evidence type="ECO:0000259" key="4">
    <source>
        <dbReference type="PROSITE" id="PS50162"/>
    </source>
</evidence>
<dbReference type="PANTHER" id="PTHR22942">
    <property type="entry name" value="RECA/RAD51/RADA DNA STRAND-PAIRING FAMILY MEMBER"/>
    <property type="match status" value="1"/>
</dbReference>
<dbReference type="GeneID" id="41961006"/>
<evidence type="ECO:0000256" key="1">
    <source>
        <dbReference type="ARBA" id="ARBA00022741"/>
    </source>
</evidence>
<dbReference type="InterPro" id="IPR027417">
    <property type="entry name" value="P-loop_NTPase"/>
</dbReference>
<dbReference type="GO" id="GO:0000150">
    <property type="term" value="F:DNA strand exchange activity"/>
    <property type="evidence" value="ECO:0007669"/>
    <property type="project" value="TreeGrafter"/>
</dbReference>
<dbReference type="Proteomes" id="UP000515153">
    <property type="component" value="Chromosome I"/>
</dbReference>
<dbReference type="Gene3D" id="3.40.50.300">
    <property type="entry name" value="P-loop containing nucleotide triphosphate hydrolases"/>
    <property type="match status" value="1"/>
</dbReference>
<dbReference type="PANTHER" id="PTHR22942:SF66">
    <property type="entry name" value="RE19845P"/>
    <property type="match status" value="1"/>
</dbReference>
<feature type="region of interest" description="Disordered" evidence="3">
    <location>
        <begin position="338"/>
        <end position="418"/>
    </location>
</feature>
<keyword evidence="2" id="KW-0067">ATP-binding</keyword>
<dbReference type="InterPro" id="IPR020588">
    <property type="entry name" value="RecA_ATP-bd"/>
</dbReference>
<evidence type="ECO:0000256" key="3">
    <source>
        <dbReference type="SAM" id="MobiDB-lite"/>
    </source>
</evidence>
<dbReference type="GO" id="GO:0003697">
    <property type="term" value="F:single-stranded DNA binding"/>
    <property type="evidence" value="ECO:0007669"/>
    <property type="project" value="TreeGrafter"/>
</dbReference>
<sequence>MTDLLRVLPHFPVGQYAALIPALEKHEVTTTELLTLDATEIGKRTQLPLLDVKRLCAAVLRALHSDLGVALPVSTTATAAAAAAAGDGGGGKEGSTVGNAAHVESQQKPQLTGAVTSTTINHLGSQLRHNHAQLAARWSTISTLDPELDAALGGGIPTGHVTEITGESGAGKTQFLLSLLLAVQLPPPHGLGRKAMYIPTEAALSTRRVAQMLAANPLLLSASPRPSLDSILSLQPLGDIEAQDHILSFQVPLEAARRNVGLIILDSVAANFRAEYDAAGSRSTGLAARSAELVRLGMQLRNLARSLNLAVVVANQVSDRFESKMPARPHLPLIATAAPTSSEQHAETRLDASSQTRAGGGVGTTTTTVTGPIRLTQESPLASRSRPLPTANDPPSSSLGLSDVSWPRPVDPSQPSGLDIPALLLDHQQRWFTGWGDEEDDSMSAGNYKTPSLGLVWSTQISARIALLKKPVYGRSRYHGDDEDGDGMNPTMHSWRRWMKVVFAPHVAPSGPGLDGAVEYEIYSGGLKGIAAKGSSGKGTIKRKRSDSNN</sequence>
<evidence type="ECO:0000256" key="2">
    <source>
        <dbReference type="ARBA" id="ARBA00022840"/>
    </source>
</evidence>
<dbReference type="GO" id="GO:0000730">
    <property type="term" value="P:DNA recombinase assembly"/>
    <property type="evidence" value="ECO:0007669"/>
    <property type="project" value="TreeGrafter"/>
</dbReference>
<dbReference type="GO" id="GO:0042148">
    <property type="term" value="P:DNA strand invasion"/>
    <property type="evidence" value="ECO:0007669"/>
    <property type="project" value="TreeGrafter"/>
</dbReference>
<name>A0A6P8B5B9_PYRGI</name>
<dbReference type="GO" id="GO:0003690">
    <property type="term" value="F:double-stranded DNA binding"/>
    <property type="evidence" value="ECO:0007669"/>
    <property type="project" value="TreeGrafter"/>
</dbReference>
<accession>A0A6P8B5B9</accession>
<keyword evidence="5" id="KW-1185">Reference proteome</keyword>
<dbReference type="SUPFAM" id="SSF52540">
    <property type="entry name" value="P-loop containing nucleoside triphosphate hydrolases"/>
    <property type="match status" value="1"/>
</dbReference>
<evidence type="ECO:0000313" key="5">
    <source>
        <dbReference type="Proteomes" id="UP000515153"/>
    </source>
</evidence>
<dbReference type="GO" id="GO:0061982">
    <property type="term" value="P:meiosis I cell cycle process"/>
    <property type="evidence" value="ECO:0007669"/>
    <property type="project" value="UniProtKB-ARBA"/>
</dbReference>
<reference evidence="6" key="2">
    <citation type="submission" date="2019-10" db="EMBL/GenBank/DDBJ databases">
        <authorList>
            <consortium name="NCBI Genome Project"/>
        </authorList>
    </citation>
    <scope>NUCLEOTIDE SEQUENCE</scope>
    <source>
        <strain evidence="6">NI907</strain>
    </source>
</reference>
<dbReference type="InterPro" id="IPR003593">
    <property type="entry name" value="AAA+_ATPase"/>
</dbReference>
<organism evidence="5 6">
    <name type="scientific">Pyricularia grisea</name>
    <name type="common">Crabgrass-specific blast fungus</name>
    <name type="synonym">Magnaporthe grisea</name>
    <dbReference type="NCBI Taxonomy" id="148305"/>
    <lineage>
        <taxon>Eukaryota</taxon>
        <taxon>Fungi</taxon>
        <taxon>Dikarya</taxon>
        <taxon>Ascomycota</taxon>
        <taxon>Pezizomycotina</taxon>
        <taxon>Sordariomycetes</taxon>
        <taxon>Sordariomycetidae</taxon>
        <taxon>Magnaporthales</taxon>
        <taxon>Pyriculariaceae</taxon>
        <taxon>Pyricularia</taxon>
    </lineage>
</organism>
<dbReference type="GO" id="GO:0005524">
    <property type="term" value="F:ATP binding"/>
    <property type="evidence" value="ECO:0007669"/>
    <property type="project" value="UniProtKB-KW"/>
</dbReference>
<dbReference type="InterPro" id="IPR013632">
    <property type="entry name" value="Rad51_C"/>
</dbReference>
<feature type="domain" description="RecA family profile 1" evidence="4">
    <location>
        <begin position="137"/>
        <end position="317"/>
    </location>
</feature>
<evidence type="ECO:0000313" key="6">
    <source>
        <dbReference type="RefSeq" id="XP_030982214.1"/>
    </source>
</evidence>
<dbReference type="GO" id="GO:0006312">
    <property type="term" value="P:mitotic recombination"/>
    <property type="evidence" value="ECO:0007669"/>
    <property type="project" value="TreeGrafter"/>
</dbReference>
<reference evidence="6" key="3">
    <citation type="submission" date="2025-08" db="UniProtKB">
        <authorList>
            <consortium name="RefSeq"/>
        </authorList>
    </citation>
    <scope>IDENTIFICATION</scope>
    <source>
        <strain evidence="6">NI907</strain>
    </source>
</reference>
<dbReference type="SMART" id="SM00382">
    <property type="entry name" value="AAA"/>
    <property type="match status" value="1"/>
</dbReference>
<gene>
    <name evidence="6" type="ORF">PgNI_06068</name>
</gene>
<protein>
    <recommendedName>
        <fullName evidence="4">RecA family profile 1 domain-containing protein</fullName>
    </recommendedName>
</protein>
<dbReference type="Pfam" id="PF08423">
    <property type="entry name" value="Rad51"/>
    <property type="match status" value="1"/>
</dbReference>
<reference evidence="5 6" key="1">
    <citation type="journal article" date="2019" name="Mol. Biol. Evol.">
        <title>Blast fungal genomes show frequent chromosomal changes, gene gains and losses, and effector gene turnover.</title>
        <authorList>
            <person name="Gomez Luciano L.B."/>
            <person name="Jason Tsai I."/>
            <person name="Chuma I."/>
            <person name="Tosa Y."/>
            <person name="Chen Y.H."/>
            <person name="Li J.Y."/>
            <person name="Li M.Y."/>
            <person name="Jade Lu M.Y."/>
            <person name="Nakayashiki H."/>
            <person name="Li W.H."/>
        </authorList>
    </citation>
    <scope>NUCLEOTIDE SEQUENCE [LARGE SCALE GENOMIC DNA]</scope>
    <source>
        <strain evidence="5 6">NI907</strain>
    </source>
</reference>
<dbReference type="PROSITE" id="PS50162">
    <property type="entry name" value="RECA_2"/>
    <property type="match status" value="1"/>
</dbReference>
<dbReference type="GO" id="GO:0140664">
    <property type="term" value="F:ATP-dependent DNA damage sensor activity"/>
    <property type="evidence" value="ECO:0007669"/>
    <property type="project" value="InterPro"/>
</dbReference>